<dbReference type="InterPro" id="IPR026464">
    <property type="entry name" value="NosD_copper_fam"/>
</dbReference>
<evidence type="ECO:0000256" key="3">
    <source>
        <dbReference type="ARBA" id="ARBA00022786"/>
    </source>
</evidence>
<sequence length="433" mass="46900">MFPVIRPKTAIRTALSALAVWGGATFSSLHASEIEASPSDKGLQEIVDTAQDGDRILLGPGDYSGPIILHRPVMLEGGDDVRIVGNGTGNVITIDGPDVMLRGVTVTGSGLDLSTQDSGVFVTPNGDGAVIEDSVISDNLIGIYLSGPENATVRNNIIVGRQDLRVNERGNGVQLWNTPGSVVVGNAISQGRDGIFVTTSKQNRFIGNEFRNVRFAVHYMYTHDSEIRDNRSFDNTVGYALMFSDGLKVTNNLSRGDRDHGILLNYANKSEFSGNVVDRGGEKCVFIYNSNKNAFRGNRFEGCGIGVQFTAGSERNVIVGNAFSGNRTQVKYVGTRWLEWSENGRGNYWSDNAAFDLDGDGLGDRAYRPNDMLDQVVWAHPSAKLLLNAPAIQILKWAQSRFPALHPGGVIDSHPLMAPPVIARFEGDGYHAD</sequence>
<dbReference type="SUPFAM" id="SSF51126">
    <property type="entry name" value="Pectin lyase-like"/>
    <property type="match status" value="1"/>
</dbReference>
<feature type="signal peptide" evidence="4">
    <location>
        <begin position="1"/>
        <end position="31"/>
    </location>
</feature>
<feature type="domain" description="Carbohydrate-binding/sugar hydrolysis" evidence="5">
    <location>
        <begin position="204"/>
        <end position="365"/>
    </location>
</feature>
<dbReference type="PANTHER" id="PTHR22990">
    <property type="entry name" value="F-BOX ONLY PROTEIN"/>
    <property type="match status" value="1"/>
</dbReference>
<evidence type="ECO:0000256" key="2">
    <source>
        <dbReference type="ARBA" id="ARBA00022737"/>
    </source>
</evidence>
<dbReference type="InterPro" id="IPR007742">
    <property type="entry name" value="NosD_dom"/>
</dbReference>
<organism evidence="6 7">
    <name type="scientific">Thalassospira xiamenensis</name>
    <dbReference type="NCBI Taxonomy" id="220697"/>
    <lineage>
        <taxon>Bacteria</taxon>
        <taxon>Pseudomonadati</taxon>
        <taxon>Pseudomonadota</taxon>
        <taxon>Alphaproteobacteria</taxon>
        <taxon>Rhodospirillales</taxon>
        <taxon>Thalassospiraceae</taxon>
        <taxon>Thalassospira</taxon>
    </lineage>
</organism>
<dbReference type="Gene3D" id="2.160.20.10">
    <property type="entry name" value="Single-stranded right-handed beta-helix, Pectin lyase-like"/>
    <property type="match status" value="1"/>
</dbReference>
<dbReference type="EMBL" id="OBMM01000003">
    <property type="protein sequence ID" value="SOC20264.1"/>
    <property type="molecule type" value="Genomic_DNA"/>
</dbReference>
<gene>
    <name evidence="6" type="ORF">SAMN05428964_10337</name>
</gene>
<dbReference type="NCBIfam" id="TIGR04247">
    <property type="entry name" value="NosD_copper_fam"/>
    <property type="match status" value="1"/>
</dbReference>
<dbReference type="InterPro" id="IPR022441">
    <property type="entry name" value="Para_beta_helix_rpt-2"/>
</dbReference>
<keyword evidence="3" id="KW-0833">Ubl conjugation pathway</keyword>
<dbReference type="RefSeq" id="WP_097051953.1">
    <property type="nucleotide sequence ID" value="NZ_OBMM01000003.1"/>
</dbReference>
<dbReference type="InterPro" id="IPR011050">
    <property type="entry name" value="Pectin_lyase_fold/virulence"/>
</dbReference>
<dbReference type="InterPro" id="IPR051550">
    <property type="entry name" value="SCF-Subunits/Alg-Epimerases"/>
</dbReference>
<dbReference type="InterPro" id="IPR006633">
    <property type="entry name" value="Carb-bd_sugar_hydrolysis-dom"/>
</dbReference>
<dbReference type="InterPro" id="IPR012334">
    <property type="entry name" value="Pectin_lyas_fold"/>
</dbReference>
<dbReference type="Pfam" id="PF05048">
    <property type="entry name" value="NosD"/>
    <property type="match status" value="1"/>
</dbReference>
<evidence type="ECO:0000259" key="5">
    <source>
        <dbReference type="SMART" id="SM00722"/>
    </source>
</evidence>
<evidence type="ECO:0000256" key="1">
    <source>
        <dbReference type="ARBA" id="ARBA00004906"/>
    </source>
</evidence>
<dbReference type="SMART" id="SM00710">
    <property type="entry name" value="PbH1"/>
    <property type="match status" value="10"/>
</dbReference>
<dbReference type="PANTHER" id="PTHR22990:SF15">
    <property type="entry name" value="F-BOX ONLY PROTEIN 10"/>
    <property type="match status" value="1"/>
</dbReference>
<dbReference type="Proteomes" id="UP000219068">
    <property type="component" value="Unassembled WGS sequence"/>
</dbReference>
<feature type="domain" description="Carbohydrate-binding/sugar hydrolysis" evidence="5">
    <location>
        <begin position="50"/>
        <end position="198"/>
    </location>
</feature>
<reference evidence="6 7" key="1">
    <citation type="submission" date="2017-08" db="EMBL/GenBank/DDBJ databases">
        <authorList>
            <person name="de Groot N.N."/>
        </authorList>
    </citation>
    <scope>NUCLEOTIDE SEQUENCE [LARGE SCALE GENOMIC DNA]</scope>
    <source>
        <strain evidence="6 7">USBA 78</strain>
    </source>
</reference>
<evidence type="ECO:0000256" key="4">
    <source>
        <dbReference type="SAM" id="SignalP"/>
    </source>
</evidence>
<dbReference type="AlphaFoldDB" id="A0A285TDF1"/>
<name>A0A285TDF1_9PROT</name>
<proteinExistence type="predicted"/>
<evidence type="ECO:0000313" key="6">
    <source>
        <dbReference type="EMBL" id="SOC20264.1"/>
    </source>
</evidence>
<dbReference type="NCBIfam" id="TIGR03804">
    <property type="entry name" value="para_beta_helix"/>
    <property type="match status" value="2"/>
</dbReference>
<dbReference type="InterPro" id="IPR006626">
    <property type="entry name" value="PbH1"/>
</dbReference>
<feature type="chain" id="PRO_5012922267" evidence="4">
    <location>
        <begin position="32"/>
        <end position="433"/>
    </location>
</feature>
<evidence type="ECO:0000313" key="7">
    <source>
        <dbReference type="Proteomes" id="UP000219068"/>
    </source>
</evidence>
<keyword evidence="4" id="KW-0732">Signal</keyword>
<protein>
    <submittedName>
        <fullName evidence="6">Nitrous oxidase accessory protein</fullName>
    </submittedName>
</protein>
<accession>A0A285TDF1</accession>
<keyword evidence="2" id="KW-0677">Repeat</keyword>
<comment type="pathway">
    <text evidence="1">Protein modification; protein ubiquitination.</text>
</comment>
<dbReference type="SMART" id="SM00722">
    <property type="entry name" value="CASH"/>
    <property type="match status" value="2"/>
</dbReference>